<feature type="transmembrane region" description="Helical" evidence="1">
    <location>
        <begin position="84"/>
        <end position="100"/>
    </location>
</feature>
<keyword evidence="1" id="KW-0812">Transmembrane</keyword>
<dbReference type="EMBL" id="FWXI01000012">
    <property type="protein sequence ID" value="SMC89804.1"/>
    <property type="molecule type" value="Genomic_DNA"/>
</dbReference>
<dbReference type="AlphaFoldDB" id="A0A1W2CY35"/>
<evidence type="ECO:0000313" key="2">
    <source>
        <dbReference type="EMBL" id="SMC89804.1"/>
    </source>
</evidence>
<organism evidence="2 3">
    <name type="scientific">Sporomusa malonica</name>
    <dbReference type="NCBI Taxonomy" id="112901"/>
    <lineage>
        <taxon>Bacteria</taxon>
        <taxon>Bacillati</taxon>
        <taxon>Bacillota</taxon>
        <taxon>Negativicutes</taxon>
        <taxon>Selenomonadales</taxon>
        <taxon>Sporomusaceae</taxon>
        <taxon>Sporomusa</taxon>
    </lineage>
</organism>
<keyword evidence="3" id="KW-1185">Reference proteome</keyword>
<feature type="transmembrane region" description="Helical" evidence="1">
    <location>
        <begin position="6"/>
        <end position="26"/>
    </location>
</feature>
<name>A0A1W2CY35_9FIRM</name>
<proteinExistence type="predicted"/>
<dbReference type="Pfam" id="PF05437">
    <property type="entry name" value="AzlD"/>
    <property type="match status" value="1"/>
</dbReference>
<evidence type="ECO:0000256" key="1">
    <source>
        <dbReference type="SAM" id="Phobius"/>
    </source>
</evidence>
<dbReference type="RefSeq" id="WP_084576528.1">
    <property type="nucleotide sequence ID" value="NZ_CP155572.1"/>
</dbReference>
<sequence length="101" mass="11055">MTSYLPLIIAMMIVTYLPRLLPWVVLSERPLHPLLRRFLLYIPYTALGALIVRGVLEAPSEMTLATLAGIAVSAACSWYKGGMVSSVSASIIAVFLILSYQ</sequence>
<feature type="transmembrane region" description="Helical" evidence="1">
    <location>
        <begin position="38"/>
        <end position="56"/>
    </location>
</feature>
<evidence type="ECO:0000313" key="3">
    <source>
        <dbReference type="Proteomes" id="UP000192738"/>
    </source>
</evidence>
<dbReference type="Proteomes" id="UP000192738">
    <property type="component" value="Unassembled WGS sequence"/>
</dbReference>
<keyword evidence="1" id="KW-1133">Transmembrane helix</keyword>
<accession>A0A1W2CY35</accession>
<dbReference type="STRING" id="112901.SAMN04488500_11267"/>
<reference evidence="2 3" key="1">
    <citation type="submission" date="2017-04" db="EMBL/GenBank/DDBJ databases">
        <authorList>
            <person name="Afonso C.L."/>
            <person name="Miller P.J."/>
            <person name="Scott M.A."/>
            <person name="Spackman E."/>
            <person name="Goraichik I."/>
            <person name="Dimitrov K.M."/>
            <person name="Suarez D.L."/>
            <person name="Swayne D.E."/>
        </authorList>
    </citation>
    <scope>NUCLEOTIDE SEQUENCE [LARGE SCALE GENOMIC DNA]</scope>
    <source>
        <strain evidence="2 3">DSM 5090</strain>
    </source>
</reference>
<dbReference type="OrthoDB" id="7870017at2"/>
<dbReference type="InterPro" id="IPR008407">
    <property type="entry name" value="Brnchd-chn_aa_trnsp_AzlD"/>
</dbReference>
<gene>
    <name evidence="2" type="ORF">SAMN04488500_11267</name>
</gene>
<keyword evidence="1" id="KW-0472">Membrane</keyword>
<protein>
    <submittedName>
        <fullName evidence="2">Branched-chain amino acid transport protein</fullName>
    </submittedName>
</protein>